<dbReference type="Pfam" id="PF00171">
    <property type="entry name" value="Aldedh"/>
    <property type="match status" value="1"/>
</dbReference>
<dbReference type="Gene3D" id="3.40.309.10">
    <property type="entry name" value="Aldehyde Dehydrogenase, Chain A, domain 2"/>
    <property type="match status" value="1"/>
</dbReference>
<dbReference type="Gene3D" id="3.40.605.10">
    <property type="entry name" value="Aldehyde Dehydrogenase, Chain A, domain 1"/>
    <property type="match status" value="1"/>
</dbReference>
<dbReference type="InterPro" id="IPR016161">
    <property type="entry name" value="Ald_DH/histidinol_DH"/>
</dbReference>
<dbReference type="KEGG" id="tog:HNI00_21100"/>
<evidence type="ECO:0000256" key="1">
    <source>
        <dbReference type="ARBA" id="ARBA00023002"/>
    </source>
</evidence>
<dbReference type="RefSeq" id="WP_316789231.1">
    <property type="nucleotide sequence ID" value="NZ_CP053540.1"/>
</dbReference>
<dbReference type="InterPro" id="IPR015590">
    <property type="entry name" value="Aldehyde_DH_dom"/>
</dbReference>
<dbReference type="EMBL" id="CP053540">
    <property type="protein sequence ID" value="WOB45349.1"/>
    <property type="molecule type" value="Genomic_DNA"/>
</dbReference>
<evidence type="ECO:0000259" key="2">
    <source>
        <dbReference type="Pfam" id="PF00171"/>
    </source>
</evidence>
<protein>
    <submittedName>
        <fullName evidence="3">Aldehyde dehydrogenase family protein</fullName>
    </submittedName>
</protein>
<evidence type="ECO:0000313" key="3">
    <source>
        <dbReference type="EMBL" id="WOB45349.1"/>
    </source>
</evidence>
<organism evidence="3">
    <name type="scientific">Thermoleptolyngbya oregonensis NK1-22</name>
    <dbReference type="NCBI Taxonomy" id="2547457"/>
    <lineage>
        <taxon>Bacteria</taxon>
        <taxon>Bacillati</taxon>
        <taxon>Cyanobacteriota</taxon>
        <taxon>Cyanophyceae</taxon>
        <taxon>Oculatellales</taxon>
        <taxon>Oculatellaceae</taxon>
        <taxon>Thermoleptolyngbya</taxon>
    </lineage>
</organism>
<gene>
    <name evidence="3" type="ORF">HNI00_21100</name>
</gene>
<accession>A0AA96Y9F5</accession>
<dbReference type="InterPro" id="IPR016162">
    <property type="entry name" value="Ald_DH_N"/>
</dbReference>
<dbReference type="SUPFAM" id="SSF53720">
    <property type="entry name" value="ALDH-like"/>
    <property type="match status" value="1"/>
</dbReference>
<proteinExistence type="predicted"/>
<reference evidence="3" key="1">
    <citation type="submission" date="2020-05" db="EMBL/GenBank/DDBJ databases">
        <authorList>
            <person name="Zhu T."/>
            <person name="Keshari N."/>
            <person name="Lu X."/>
        </authorList>
    </citation>
    <scope>NUCLEOTIDE SEQUENCE</scope>
    <source>
        <strain evidence="3">NK1-22</strain>
    </source>
</reference>
<name>A0AA96Y9F5_9CYAN</name>
<dbReference type="AlphaFoldDB" id="A0AA96Y9F5"/>
<sequence length="549" mass="59154">MHAADTAIAHLQAHKSAWATLPIPARLDLLHRCIAGTVAVAEDWAIAACRAKGIDPNAPLAGEEWLLGPVGLLLNLRLLIQALAAGGQPRPVSVRSRADGQQVAQVFPDNMQDRLMWLGFRGEVWIEPGQPASQGRIYRPGGHSTAGVALVLGAGNVSAIAPMDALSKLFAENQVVLLKLNPVNDYVKPFLETALRPLIEGGFLAMITGDAAVGAFLCQHEGIDTIHVTGSHHTHDAIVWGNPPAEQAERKAANQPVLAKPITSELGCVTPILVVPGRWSAANLQYQAQHVASMVAHNASFNCVAGKVLVLSKHWPQRDDFLAALKSALAATPARKAYYPGAQDRYQAFLDRYPQAIALAPRTPDIVPWTLIPDVPPAPGEYALTTEAFCGVLAEVSLDAGNTAAFLQQAVDFANEILWGTLSCVLLIDPATRRQNAAVVERAIAQLRYGNIGINAWTGMNFLLSALTWGAFPGNPLSDIGSGRGIVHNAYLFDYPQKSVVYAPFHIRPKPIWFANHRTLQQVARRYVEFLASPNWGRFAQVAIAALRG</sequence>
<feature type="domain" description="Aldehyde dehydrogenase" evidence="2">
    <location>
        <begin position="147"/>
        <end position="332"/>
    </location>
</feature>
<keyword evidence="1" id="KW-0560">Oxidoreductase</keyword>
<dbReference type="GO" id="GO:0016620">
    <property type="term" value="F:oxidoreductase activity, acting on the aldehyde or oxo group of donors, NAD or NADP as acceptor"/>
    <property type="evidence" value="ECO:0007669"/>
    <property type="project" value="InterPro"/>
</dbReference>
<dbReference type="InterPro" id="IPR016163">
    <property type="entry name" value="Ald_DH_C"/>
</dbReference>